<dbReference type="EMBL" id="JACEFF010000934">
    <property type="protein sequence ID" value="KAH9627924.1"/>
    <property type="molecule type" value="Genomic_DNA"/>
</dbReference>
<dbReference type="InterPro" id="IPR052638">
    <property type="entry name" value="PiggyBac_TE-derived"/>
</dbReference>
<dbReference type="AlphaFoldDB" id="A0A922M0X6"/>
<dbReference type="PANTHER" id="PTHR47055:SF2">
    <property type="entry name" value="PIGGYBAC TRANSPOSABLE ELEMENT-DERIVED PROTEIN 2-RELATED"/>
    <property type="match status" value="1"/>
</dbReference>
<proteinExistence type="predicted"/>
<dbReference type="GO" id="GO:0043565">
    <property type="term" value="F:sequence-specific DNA binding"/>
    <property type="evidence" value="ECO:0007669"/>
    <property type="project" value="TreeGrafter"/>
</dbReference>
<dbReference type="Pfam" id="PF13843">
    <property type="entry name" value="DDE_Tnp_1_7"/>
    <property type="match status" value="1"/>
</dbReference>
<evidence type="ECO:0000313" key="4">
    <source>
        <dbReference type="Proteomes" id="UP000814243"/>
    </source>
</evidence>
<dbReference type="Proteomes" id="UP000814243">
    <property type="component" value="Unassembled WGS sequence"/>
</dbReference>
<gene>
    <name evidence="3" type="ORF">HF086_015368</name>
</gene>
<feature type="region of interest" description="Disordered" evidence="1">
    <location>
        <begin position="81"/>
        <end position="114"/>
    </location>
</feature>
<feature type="domain" description="PiggyBac transposable element-derived protein" evidence="2">
    <location>
        <begin position="126"/>
        <end position="426"/>
    </location>
</feature>
<dbReference type="PANTHER" id="PTHR47055">
    <property type="entry name" value="DDE_TNP_1_7 DOMAIN-CONTAINING PROTEIN"/>
    <property type="match status" value="1"/>
</dbReference>
<dbReference type="InterPro" id="IPR029526">
    <property type="entry name" value="PGBD"/>
</dbReference>
<feature type="compositionally biased region" description="Low complexity" evidence="1">
    <location>
        <begin position="88"/>
        <end position="98"/>
    </location>
</feature>
<evidence type="ECO:0000256" key="1">
    <source>
        <dbReference type="SAM" id="MobiDB-lite"/>
    </source>
</evidence>
<evidence type="ECO:0000313" key="3">
    <source>
        <dbReference type="EMBL" id="KAH9627924.1"/>
    </source>
</evidence>
<accession>A0A922M0X6</accession>
<evidence type="ECO:0000259" key="2">
    <source>
        <dbReference type="Pfam" id="PF13843"/>
    </source>
</evidence>
<reference evidence="3" key="1">
    <citation type="journal article" date="2021" name="G3 (Bethesda)">
        <title>Genome and transcriptome analysis of the beet armyworm Spodoptera exigua reveals targets for pest control. .</title>
        <authorList>
            <person name="Simon S."/>
            <person name="Breeschoten T."/>
            <person name="Jansen H.J."/>
            <person name="Dirks R.P."/>
            <person name="Schranz M.E."/>
            <person name="Ros V.I.D."/>
        </authorList>
    </citation>
    <scope>NUCLEOTIDE SEQUENCE</scope>
    <source>
        <strain evidence="3">TB_SE_WUR_2020</strain>
    </source>
</reference>
<comment type="caution">
    <text evidence="3">The sequence shown here is derived from an EMBL/GenBank/DDBJ whole genome shotgun (WGS) entry which is preliminary data.</text>
</comment>
<sequence>MANRKTLNVNQIISHLEEDDDVFAADIFITPPDNWQNSDEDSGDEEFASINNLSRHQLLAEAELRVTRSSQPESRIVNELVGDEETVHSIPSTSSVSQPPQPISSLTVTQPPPKRRRVEVTRKWSVSRYRMYWEQRVDCSFPTVAALMSRNRFEDLLRYFHVADNNNLDPSDKFAKVRPLWKLLNARWVKYYPGDKNLSIDESMIPYYGKHGTKQHIHGKPIRFGYKSWSICTRLGYLIYGELYQGASTGNTHPELGVGASVVLDLISKLPQGSYSFYFDNFFTSLPLLEELQKMGHDGTGTIRANRTEKAPLKDPKEMKKTSRGSHHQCTDILSNITLVRYNDNNIVTVASTQCGSEPISKVKRYCDKQKKDVDQPRCFVNYNKFMGGVDRLDQNVGCYRIAIRLKRWYWQLLMFPLNVSVNNAFQLYKISPAAKKSNGTPHDLLSFTRDIVCTYFLMKNSAPSTFTISNPKSSLAVIKRVPDAIRLDGKGHLIDKQNKQTRCGLCHKNTTMKCIKCNVALHSKCSIIFHTE</sequence>
<name>A0A922M0X6_SPOEX</name>
<protein>
    <recommendedName>
        <fullName evidence="2">PiggyBac transposable element-derived protein domain-containing protein</fullName>
    </recommendedName>
</protein>
<organism evidence="3 4">
    <name type="scientific">Spodoptera exigua</name>
    <name type="common">Beet armyworm</name>
    <name type="synonym">Noctua fulgens</name>
    <dbReference type="NCBI Taxonomy" id="7107"/>
    <lineage>
        <taxon>Eukaryota</taxon>
        <taxon>Metazoa</taxon>
        <taxon>Ecdysozoa</taxon>
        <taxon>Arthropoda</taxon>
        <taxon>Hexapoda</taxon>
        <taxon>Insecta</taxon>
        <taxon>Pterygota</taxon>
        <taxon>Neoptera</taxon>
        <taxon>Endopterygota</taxon>
        <taxon>Lepidoptera</taxon>
        <taxon>Glossata</taxon>
        <taxon>Ditrysia</taxon>
        <taxon>Noctuoidea</taxon>
        <taxon>Noctuidae</taxon>
        <taxon>Amphipyrinae</taxon>
        <taxon>Spodoptera</taxon>
    </lineage>
</organism>